<dbReference type="GO" id="GO:0005737">
    <property type="term" value="C:cytoplasm"/>
    <property type="evidence" value="ECO:0007669"/>
    <property type="project" value="TreeGrafter"/>
</dbReference>
<keyword evidence="2" id="KW-0012">Acyltransferase</keyword>
<dbReference type="GO" id="GO:0004059">
    <property type="term" value="F:aralkylamine N-acetyltransferase activity"/>
    <property type="evidence" value="ECO:0007669"/>
    <property type="project" value="TreeGrafter"/>
</dbReference>
<dbReference type="InterPro" id="IPR016181">
    <property type="entry name" value="Acyl_CoA_acyltransferase"/>
</dbReference>
<dbReference type="Proteomes" id="UP000095358">
    <property type="component" value="Unassembled WGS sequence"/>
</dbReference>
<dbReference type="InterPro" id="IPR000182">
    <property type="entry name" value="GNAT_dom"/>
</dbReference>
<dbReference type="STRING" id="29833.A0A1E5R788"/>
<dbReference type="EMBL" id="LPNN01000009">
    <property type="protein sequence ID" value="OEJ82764.1"/>
    <property type="molecule type" value="Genomic_DNA"/>
</dbReference>
<dbReference type="SUPFAM" id="SSF55729">
    <property type="entry name" value="Acyl-CoA N-acyltransferases (Nat)"/>
    <property type="match status" value="1"/>
</dbReference>
<keyword evidence="1 4" id="KW-0808">Transferase</keyword>
<dbReference type="Gene3D" id="3.40.630.30">
    <property type="match status" value="1"/>
</dbReference>
<evidence type="ECO:0000313" key="5">
    <source>
        <dbReference type="Proteomes" id="UP000095358"/>
    </source>
</evidence>
<dbReference type="PROSITE" id="PS51186">
    <property type="entry name" value="GNAT"/>
    <property type="match status" value="1"/>
</dbReference>
<dbReference type="PANTHER" id="PTHR10908">
    <property type="entry name" value="SEROTONIN N-ACETYLTRANSFERASE"/>
    <property type="match status" value="1"/>
</dbReference>
<dbReference type="InterPro" id="IPR051635">
    <property type="entry name" value="SNAT-like"/>
</dbReference>
<dbReference type="OrthoDB" id="30840at2759"/>
<accession>A0A1E5R788</accession>
<feature type="domain" description="N-acetyltransferase" evidence="3">
    <location>
        <begin position="16"/>
        <end position="186"/>
    </location>
</feature>
<gene>
    <name evidence="4" type="ORF">AWRI3580_g3714</name>
</gene>
<feature type="unsure residue" description="E or Q" evidence="4">
    <location>
        <position position="46"/>
    </location>
</feature>
<dbReference type="AlphaFoldDB" id="A0A1E5R788"/>
<protein>
    <submittedName>
        <fullName evidence="4">Polyamine N-acetyltransferase 1</fullName>
    </submittedName>
</protein>
<organism evidence="4 5">
    <name type="scientific">Hanseniaspora uvarum</name>
    <name type="common">Yeast</name>
    <name type="synonym">Kloeckera apiculata</name>
    <dbReference type="NCBI Taxonomy" id="29833"/>
    <lineage>
        <taxon>Eukaryota</taxon>
        <taxon>Fungi</taxon>
        <taxon>Dikarya</taxon>
        <taxon>Ascomycota</taxon>
        <taxon>Saccharomycotina</taxon>
        <taxon>Saccharomycetes</taxon>
        <taxon>Saccharomycodales</taxon>
        <taxon>Saccharomycodaceae</taxon>
        <taxon>Hanseniaspora</taxon>
    </lineage>
</organism>
<sequence>MEDIAQFNISKLPKKISIRPFLKKDIDELLHLESLGFPQEERCSKETVEYRIKNCPDICQGLFIKTDEDKNLLIGEIMATKIDTDFITLKSMEIGQHKESSDVIAIHSVVIHPDYQGQNLARLLMTDYIQKMSQQAVGKKITIIVHEHLFKFYEKLGFVKLNENQDVNDPNSDFSKNGVWYNMDKDLFDY</sequence>
<reference evidence="5" key="1">
    <citation type="journal article" date="2016" name="Genome Announc.">
        <title>Genome sequences of three species of Hanseniaspora isolated from spontaneous wine fermentations.</title>
        <authorList>
            <person name="Sternes P.R."/>
            <person name="Lee D."/>
            <person name="Kutyna D.R."/>
            <person name="Borneman A.R."/>
        </authorList>
    </citation>
    <scope>NUCLEOTIDE SEQUENCE [LARGE SCALE GENOMIC DNA]</scope>
    <source>
        <strain evidence="5">AWRI3580</strain>
    </source>
</reference>
<evidence type="ECO:0000313" key="4">
    <source>
        <dbReference type="EMBL" id="OEJ82764.1"/>
    </source>
</evidence>
<evidence type="ECO:0000256" key="2">
    <source>
        <dbReference type="ARBA" id="ARBA00023315"/>
    </source>
</evidence>
<dbReference type="PANTHER" id="PTHR10908:SF0">
    <property type="entry name" value="SEROTONIN N-ACETYLTRANSFERASE"/>
    <property type="match status" value="1"/>
</dbReference>
<proteinExistence type="predicted"/>
<name>A0A1E5R788_HANUV</name>
<evidence type="ECO:0000256" key="1">
    <source>
        <dbReference type="ARBA" id="ARBA00022679"/>
    </source>
</evidence>
<keyword evidence="5" id="KW-1185">Reference proteome</keyword>
<evidence type="ECO:0000259" key="3">
    <source>
        <dbReference type="PROSITE" id="PS51186"/>
    </source>
</evidence>
<dbReference type="VEuPathDB" id="FungiDB:AWRI3580_g3714"/>
<dbReference type="CDD" id="cd04301">
    <property type="entry name" value="NAT_SF"/>
    <property type="match status" value="1"/>
</dbReference>
<comment type="caution">
    <text evidence="4">The sequence shown here is derived from an EMBL/GenBank/DDBJ whole genome shotgun (WGS) entry which is preliminary data.</text>
</comment>
<dbReference type="Pfam" id="PF13673">
    <property type="entry name" value="Acetyltransf_10"/>
    <property type="match status" value="1"/>
</dbReference>